<name>A0A7J7GVL7_CAMSI</name>
<comment type="caution">
    <text evidence="1">The sequence shown here is derived from an EMBL/GenBank/DDBJ whole genome shotgun (WGS) entry which is preliminary data.</text>
</comment>
<sequence length="105" mass="11829">MEDCSGSSMRLLHYSLSSNLMIFDDVHDVDFSLSSSNKPIFNDVALQDFISFSKDHRGSVPELLANLYPSLPPPSDPLQFDDVHDIHNVDDVADVHDVLMMFMMV</sequence>
<dbReference type="EMBL" id="JACBKZ010000008">
    <property type="protein sequence ID" value="KAF5944809.1"/>
    <property type="molecule type" value="Genomic_DNA"/>
</dbReference>
<evidence type="ECO:0000313" key="1">
    <source>
        <dbReference type="EMBL" id="KAF5944809.1"/>
    </source>
</evidence>
<reference evidence="2" key="1">
    <citation type="journal article" date="2020" name="Nat. Commun.">
        <title>Genome assembly of wild tea tree DASZ reveals pedigree and selection history of tea varieties.</title>
        <authorList>
            <person name="Zhang W."/>
            <person name="Zhang Y."/>
            <person name="Qiu H."/>
            <person name="Guo Y."/>
            <person name="Wan H."/>
            <person name="Zhang X."/>
            <person name="Scossa F."/>
            <person name="Alseekh S."/>
            <person name="Zhang Q."/>
            <person name="Wang P."/>
            <person name="Xu L."/>
            <person name="Schmidt M.H."/>
            <person name="Jia X."/>
            <person name="Li D."/>
            <person name="Zhu A."/>
            <person name="Guo F."/>
            <person name="Chen W."/>
            <person name="Ni D."/>
            <person name="Usadel B."/>
            <person name="Fernie A.R."/>
            <person name="Wen W."/>
        </authorList>
    </citation>
    <scope>NUCLEOTIDE SEQUENCE [LARGE SCALE GENOMIC DNA]</scope>
    <source>
        <strain evidence="2">cv. G240</strain>
    </source>
</reference>
<gene>
    <name evidence="1" type="ORF">HYC85_018886</name>
</gene>
<organism evidence="1 2">
    <name type="scientific">Camellia sinensis</name>
    <name type="common">Tea plant</name>
    <name type="synonym">Thea sinensis</name>
    <dbReference type="NCBI Taxonomy" id="4442"/>
    <lineage>
        <taxon>Eukaryota</taxon>
        <taxon>Viridiplantae</taxon>
        <taxon>Streptophyta</taxon>
        <taxon>Embryophyta</taxon>
        <taxon>Tracheophyta</taxon>
        <taxon>Spermatophyta</taxon>
        <taxon>Magnoliopsida</taxon>
        <taxon>eudicotyledons</taxon>
        <taxon>Gunneridae</taxon>
        <taxon>Pentapetalae</taxon>
        <taxon>asterids</taxon>
        <taxon>Ericales</taxon>
        <taxon>Theaceae</taxon>
        <taxon>Camellia</taxon>
    </lineage>
</organism>
<reference evidence="1 2" key="2">
    <citation type="submission" date="2020-07" db="EMBL/GenBank/DDBJ databases">
        <title>Genome assembly of wild tea tree DASZ reveals pedigree and selection history of tea varieties.</title>
        <authorList>
            <person name="Zhang W."/>
        </authorList>
    </citation>
    <scope>NUCLEOTIDE SEQUENCE [LARGE SCALE GENOMIC DNA]</scope>
    <source>
        <strain evidence="2">cv. G240</strain>
        <tissue evidence="1">Leaf</tissue>
    </source>
</reference>
<keyword evidence="2" id="KW-1185">Reference proteome</keyword>
<dbReference type="Proteomes" id="UP000593564">
    <property type="component" value="Unassembled WGS sequence"/>
</dbReference>
<dbReference type="AlphaFoldDB" id="A0A7J7GVL7"/>
<proteinExistence type="predicted"/>
<accession>A0A7J7GVL7</accession>
<protein>
    <submittedName>
        <fullName evidence="1">Uncharacterized protein</fullName>
    </submittedName>
</protein>
<evidence type="ECO:0000313" key="2">
    <source>
        <dbReference type="Proteomes" id="UP000593564"/>
    </source>
</evidence>